<protein>
    <submittedName>
        <fullName evidence="1">28643_t:CDS:1</fullName>
    </submittedName>
</protein>
<evidence type="ECO:0000313" key="1">
    <source>
        <dbReference type="EMBL" id="CAG8548782.1"/>
    </source>
</evidence>
<dbReference type="PANTHER" id="PTHR46954">
    <property type="entry name" value="C2H2-TYPE DOMAIN-CONTAINING PROTEIN"/>
    <property type="match status" value="1"/>
</dbReference>
<dbReference type="OrthoDB" id="2433005at2759"/>
<dbReference type="PANTHER" id="PTHR46954:SF1">
    <property type="entry name" value="C2H2-TYPE DOMAIN-CONTAINING PROTEIN"/>
    <property type="match status" value="1"/>
</dbReference>
<reference evidence="1" key="1">
    <citation type="submission" date="2021-06" db="EMBL/GenBank/DDBJ databases">
        <authorList>
            <person name="Kallberg Y."/>
            <person name="Tangrot J."/>
            <person name="Rosling A."/>
        </authorList>
    </citation>
    <scope>NUCLEOTIDE SEQUENCE</scope>
    <source>
        <strain evidence="1">MA453B</strain>
    </source>
</reference>
<name>A0A9N9FQ85_9GLOM</name>
<dbReference type="EMBL" id="CAJVPY010002106">
    <property type="protein sequence ID" value="CAG8548782.1"/>
    <property type="molecule type" value="Genomic_DNA"/>
</dbReference>
<sequence>MQAAPEMADKRQRLEIIWSVKTLDQLQEALTNINYKLSCSAAYLRLIPRQNNSEEGKRHVKMVPVKLLRSQNSARRAHEDTHFCAALIKNVKEMVSVLGLKTVANKRVELPDHDWVVAKRHKLISSVYAILDIQEGKYGQAEAVTYSGPTFIRIRSGKHDSNTAYSHNKDFDNLMNEEKLHNYTTTMDEQPACFAPYQSSSNLVEMRIAPLSHNLASVILLYDIFGSHLDAQLRTNNKKLEKRNFKAAADILTSI</sequence>
<dbReference type="AlphaFoldDB" id="A0A9N9FQ85"/>
<proteinExistence type="predicted"/>
<organism evidence="1 2">
    <name type="scientific">Dentiscutata erythropus</name>
    <dbReference type="NCBI Taxonomy" id="1348616"/>
    <lineage>
        <taxon>Eukaryota</taxon>
        <taxon>Fungi</taxon>
        <taxon>Fungi incertae sedis</taxon>
        <taxon>Mucoromycota</taxon>
        <taxon>Glomeromycotina</taxon>
        <taxon>Glomeromycetes</taxon>
        <taxon>Diversisporales</taxon>
        <taxon>Gigasporaceae</taxon>
        <taxon>Dentiscutata</taxon>
    </lineage>
</organism>
<accession>A0A9N9FQ85</accession>
<comment type="caution">
    <text evidence="1">The sequence shown here is derived from an EMBL/GenBank/DDBJ whole genome shotgun (WGS) entry which is preliminary data.</text>
</comment>
<gene>
    <name evidence="1" type="ORF">DERYTH_LOCUS5164</name>
</gene>
<dbReference type="Proteomes" id="UP000789405">
    <property type="component" value="Unassembled WGS sequence"/>
</dbReference>
<evidence type="ECO:0000313" key="2">
    <source>
        <dbReference type="Proteomes" id="UP000789405"/>
    </source>
</evidence>
<keyword evidence="2" id="KW-1185">Reference proteome</keyword>